<accession>A0ABW1HEA1</accession>
<feature type="region of interest" description="Disordered" evidence="1">
    <location>
        <begin position="50"/>
        <end position="98"/>
    </location>
</feature>
<evidence type="ECO:0000256" key="1">
    <source>
        <dbReference type="SAM" id="MobiDB-lite"/>
    </source>
</evidence>
<keyword evidence="2" id="KW-1133">Transmembrane helix</keyword>
<name>A0ABW1HEA1_9ACTN</name>
<dbReference type="EMBL" id="JBHSQS010000042">
    <property type="protein sequence ID" value="MFC5927824.1"/>
    <property type="molecule type" value="Genomic_DNA"/>
</dbReference>
<keyword evidence="2" id="KW-0812">Transmembrane</keyword>
<keyword evidence="4" id="KW-1185">Reference proteome</keyword>
<comment type="caution">
    <text evidence="3">The sequence shown here is derived from an EMBL/GenBank/DDBJ whole genome shotgun (WGS) entry which is preliminary data.</text>
</comment>
<dbReference type="Pfam" id="PF19950">
    <property type="entry name" value="DUF6412"/>
    <property type="match status" value="1"/>
</dbReference>
<reference evidence="4" key="1">
    <citation type="journal article" date="2019" name="Int. J. Syst. Evol. Microbiol.">
        <title>The Global Catalogue of Microorganisms (GCM) 10K type strain sequencing project: providing services to taxonomists for standard genome sequencing and annotation.</title>
        <authorList>
            <consortium name="The Broad Institute Genomics Platform"/>
            <consortium name="The Broad Institute Genome Sequencing Center for Infectious Disease"/>
            <person name="Wu L."/>
            <person name="Ma J."/>
        </authorList>
    </citation>
    <scope>NUCLEOTIDE SEQUENCE [LARGE SCALE GENOMIC DNA]</scope>
    <source>
        <strain evidence="4">CGMCC 4.7144</strain>
    </source>
</reference>
<proteinExistence type="predicted"/>
<dbReference type="InterPro" id="IPR045635">
    <property type="entry name" value="DUF6412"/>
</dbReference>
<sequence>MPVPLGIFWAAWMSTFAQLVLLAERPADLLAGVALTALVLLTALLAARVPGRSGGPGVERRRWAGLRARSRGRRVPRQVDPDAAGRPRPRAPGHPSAA</sequence>
<keyword evidence="2" id="KW-0472">Membrane</keyword>
<gene>
    <name evidence="3" type="ORF">ACFQGL_31215</name>
</gene>
<evidence type="ECO:0000313" key="4">
    <source>
        <dbReference type="Proteomes" id="UP001596226"/>
    </source>
</evidence>
<dbReference type="RefSeq" id="WP_377516244.1">
    <property type="nucleotide sequence ID" value="NZ_JBHSQS010000042.1"/>
</dbReference>
<feature type="transmembrane region" description="Helical" evidence="2">
    <location>
        <begin position="27"/>
        <end position="47"/>
    </location>
</feature>
<protein>
    <submittedName>
        <fullName evidence="3">DUF6412 domain-containing protein</fullName>
    </submittedName>
</protein>
<evidence type="ECO:0000256" key="2">
    <source>
        <dbReference type="SAM" id="Phobius"/>
    </source>
</evidence>
<evidence type="ECO:0000313" key="3">
    <source>
        <dbReference type="EMBL" id="MFC5927824.1"/>
    </source>
</evidence>
<dbReference type="Proteomes" id="UP001596226">
    <property type="component" value="Unassembled WGS sequence"/>
</dbReference>
<organism evidence="3 4">
    <name type="scientific">Micromonospora vulcania</name>
    <dbReference type="NCBI Taxonomy" id="1441873"/>
    <lineage>
        <taxon>Bacteria</taxon>
        <taxon>Bacillati</taxon>
        <taxon>Actinomycetota</taxon>
        <taxon>Actinomycetes</taxon>
        <taxon>Micromonosporales</taxon>
        <taxon>Micromonosporaceae</taxon>
        <taxon>Micromonospora</taxon>
    </lineage>
</organism>